<dbReference type="RefSeq" id="WP_367974114.1">
    <property type="nucleotide sequence ID" value="NZ_JBFPEQ010000001.1"/>
</dbReference>
<evidence type="ECO:0000313" key="1">
    <source>
        <dbReference type="EMBL" id="MEX0380722.1"/>
    </source>
</evidence>
<dbReference type="EMBL" id="JBFPER010000001">
    <property type="protein sequence ID" value="MEX0380722.1"/>
    <property type="molecule type" value="Genomic_DNA"/>
</dbReference>
<dbReference type="Pfam" id="PF10117">
    <property type="entry name" value="McrBC"/>
    <property type="match status" value="1"/>
</dbReference>
<proteinExistence type="predicted"/>
<protein>
    <submittedName>
        <fullName evidence="1">McrC family protein</fullName>
    </submittedName>
</protein>
<dbReference type="Proteomes" id="UP001556617">
    <property type="component" value="Unassembled WGS sequence"/>
</dbReference>
<dbReference type="PANTHER" id="PTHR38733">
    <property type="entry name" value="PROTEIN MCRC"/>
    <property type="match status" value="1"/>
</dbReference>
<dbReference type="InterPro" id="IPR019292">
    <property type="entry name" value="McrC"/>
</dbReference>
<sequence>MRTQKSRSISIREFQPIFADKIVDGVHITRQDIEELKNYIDEQNSKKSDSQDAVHAFLKPIRNGVQANNYVGVLQTNSGLTIEILPKIYGKNGEGDNRAVVQQLFLKMLRTVRNINGKTFKMTNLNAKRSNLLEVFISMFLTESDLVIKRGVKSSYVSVQSNEKFLKGKMLITQQIRKNSINQSYFYNEFDEFKADSAENQLIKTTLELLLRKSKDNNNLRIILEQLEYFEFVSATTAPDQTFQKVQLGRNHKYYTQVLDWCMIFLSRKSFTSFCGPSLAFAVLFPMEEVFESYIALLVKQFLQHADVSTQERSHSLFDNTAETKQEYRLRPDIVIRYKNTSVTIADTKWKFLDGNGPSQADLYQMYAYYTRYHHKEEEVDRVILIYPYSGSYTEREFRSLTPTPEEIGAKIQVKYVDLLSSDMQTQILNILE</sequence>
<keyword evidence="2" id="KW-1185">Reference proteome</keyword>
<gene>
    <name evidence="1" type="ORF">AB3K24_05090</name>
</gene>
<comment type="caution">
    <text evidence="1">The sequence shown here is derived from an EMBL/GenBank/DDBJ whole genome shotgun (WGS) entry which is preliminary data.</text>
</comment>
<organism evidence="1 2">
    <name type="scientific">Leuconostoc aquikimchii</name>
    <dbReference type="NCBI Taxonomy" id="3236804"/>
    <lineage>
        <taxon>Bacteria</taxon>
        <taxon>Bacillati</taxon>
        <taxon>Bacillota</taxon>
        <taxon>Bacilli</taxon>
        <taxon>Lactobacillales</taxon>
        <taxon>Lactobacillaceae</taxon>
        <taxon>Leuconostoc</taxon>
    </lineage>
</organism>
<evidence type="ECO:0000313" key="2">
    <source>
        <dbReference type="Proteomes" id="UP001556617"/>
    </source>
</evidence>
<name>A0ABV3S2N0_9LACO</name>
<reference evidence="1 2" key="1">
    <citation type="submission" date="2024-07" db="EMBL/GenBank/DDBJ databases">
        <authorList>
            <person name="Yun M."/>
        </authorList>
    </citation>
    <scope>NUCLEOTIDE SEQUENCE [LARGE SCALE GENOMIC DNA]</scope>
    <source>
        <strain evidence="1 2">MS01</strain>
    </source>
</reference>
<accession>A0ABV3S2N0</accession>
<dbReference type="PANTHER" id="PTHR38733:SF1">
    <property type="entry name" value="TYPE IV METHYL-DIRECTED RESTRICTION ENZYME ECOKMCRBC"/>
    <property type="match status" value="1"/>
</dbReference>